<dbReference type="InterPro" id="IPR024607">
    <property type="entry name" value="Sulfatase_CS"/>
</dbReference>
<comment type="cofactor">
    <cofactor evidence="1">
        <name>Ca(2+)</name>
        <dbReference type="ChEBI" id="CHEBI:29108"/>
    </cofactor>
</comment>
<keyword evidence="9" id="KW-1185">Reference proteome</keyword>
<dbReference type="PANTHER" id="PTHR43108:SF6">
    <property type="entry name" value="N-SULPHOGLUCOSAMINE SULPHOHYDROLASE"/>
    <property type="match status" value="1"/>
</dbReference>
<dbReference type="Pfam" id="PF00884">
    <property type="entry name" value="Sulfatase"/>
    <property type="match status" value="1"/>
</dbReference>
<dbReference type="OrthoDB" id="10012954at2759"/>
<dbReference type="InterPro" id="IPR000917">
    <property type="entry name" value="Sulfatase_N"/>
</dbReference>
<dbReference type="AlphaFoldDB" id="A0A1I8P9M3"/>
<evidence type="ECO:0000256" key="1">
    <source>
        <dbReference type="ARBA" id="ARBA00001913"/>
    </source>
</evidence>
<gene>
    <name evidence="8" type="primary">106082956</name>
</gene>
<accession>A0A1I8P9M3</accession>
<dbReference type="EnsemblMetazoa" id="SCAU006094-RA">
    <property type="protein sequence ID" value="SCAU006094-PA"/>
    <property type="gene ID" value="SCAU006094"/>
</dbReference>
<dbReference type="STRING" id="35570.A0A1I8P9M3"/>
<evidence type="ECO:0000313" key="8">
    <source>
        <dbReference type="EnsemblMetazoa" id="SCAU006094-PA"/>
    </source>
</evidence>
<organism evidence="8 9">
    <name type="scientific">Stomoxys calcitrans</name>
    <name type="common">Stable fly</name>
    <name type="synonym">Conops calcitrans</name>
    <dbReference type="NCBI Taxonomy" id="35570"/>
    <lineage>
        <taxon>Eukaryota</taxon>
        <taxon>Metazoa</taxon>
        <taxon>Ecdysozoa</taxon>
        <taxon>Arthropoda</taxon>
        <taxon>Hexapoda</taxon>
        <taxon>Insecta</taxon>
        <taxon>Pterygota</taxon>
        <taxon>Neoptera</taxon>
        <taxon>Endopterygota</taxon>
        <taxon>Diptera</taxon>
        <taxon>Brachycera</taxon>
        <taxon>Muscomorpha</taxon>
        <taxon>Muscoidea</taxon>
        <taxon>Muscidae</taxon>
        <taxon>Stomoxys</taxon>
    </lineage>
</organism>
<dbReference type="Gene3D" id="3.40.720.10">
    <property type="entry name" value="Alkaline Phosphatase, subunit A"/>
    <property type="match status" value="1"/>
</dbReference>
<feature type="signal peptide" evidence="6">
    <location>
        <begin position="1"/>
        <end position="22"/>
    </location>
</feature>
<evidence type="ECO:0000259" key="7">
    <source>
        <dbReference type="Pfam" id="PF00884"/>
    </source>
</evidence>
<keyword evidence="5" id="KW-0325">Glycoprotein</keyword>
<evidence type="ECO:0000256" key="2">
    <source>
        <dbReference type="ARBA" id="ARBA00008779"/>
    </source>
</evidence>
<keyword evidence="4" id="KW-0378">Hydrolase</keyword>
<keyword evidence="3 6" id="KW-0732">Signal</keyword>
<dbReference type="GO" id="GO:0006027">
    <property type="term" value="P:glycosaminoglycan catabolic process"/>
    <property type="evidence" value="ECO:0007669"/>
    <property type="project" value="TreeGrafter"/>
</dbReference>
<evidence type="ECO:0000256" key="4">
    <source>
        <dbReference type="ARBA" id="ARBA00022801"/>
    </source>
</evidence>
<dbReference type="GO" id="GO:0016250">
    <property type="term" value="F:N-sulfoglucosamine sulfohydrolase activity"/>
    <property type="evidence" value="ECO:0007669"/>
    <property type="project" value="TreeGrafter"/>
</dbReference>
<name>A0A1I8P9M3_STOCA</name>
<sequence>MAILWKLLVLWLISTVATLVTAGEIKNVLLLLADDAGFEMGAYLNKYCQTPNLDKLARQGLLFNNAFTSVSSCSPSRAQILTGQVSHASGMYGLHQGVHNFNALPGTHSLPNVLREKSQGSILSGIIGKKHVGTGEDFKFDFEQTEEQHSINQIGRNITRMKLYAREFLKQAKAEAKPFFLMVSFHDPHRCGHITPQYGEFCERWGSGEIGMGSIPDWRPIYYDWRNFQVPPYLPDTDVVRQELAAQYMTMSRLDQGVGLMLKELQQMGFEDNTLVIFTSDNGPPFPLGRTNLYEHGIRSPFIMKSPLAKDRHLDTTGAMASLQDIFPTVLDVFHLNNDNSSASSLYSKSLLPLLQTEPPANEDDAVFGSHNYHEITMDYPMRSIRTRRYKLIHNLNYWSYFPIDQDFYTSPTFQQILNATLNHQQLPWYKNLLTYYQRPEWELYDIKADSLERFNLAEKPKYKEILQKLRQRLLQWQVDTKDPWRCAPHAVLQEQGVFKKNPVCLSLGHEAISKPLTRYEKYVLI</sequence>
<protein>
    <recommendedName>
        <fullName evidence="7">Sulfatase N-terminal domain-containing protein</fullName>
    </recommendedName>
</protein>
<reference evidence="8" key="1">
    <citation type="submission" date="2020-05" db="UniProtKB">
        <authorList>
            <consortium name="EnsemblMetazoa"/>
        </authorList>
    </citation>
    <scope>IDENTIFICATION</scope>
    <source>
        <strain evidence="8">USDA</strain>
    </source>
</reference>
<dbReference type="VEuPathDB" id="VectorBase:SCAU006094"/>
<evidence type="ECO:0000256" key="6">
    <source>
        <dbReference type="SAM" id="SignalP"/>
    </source>
</evidence>
<dbReference type="SUPFAM" id="SSF53649">
    <property type="entry name" value="Alkaline phosphatase-like"/>
    <property type="match status" value="1"/>
</dbReference>
<evidence type="ECO:0000313" key="9">
    <source>
        <dbReference type="Proteomes" id="UP000095300"/>
    </source>
</evidence>
<dbReference type="KEGG" id="scac:106082956"/>
<feature type="chain" id="PRO_5009326395" description="Sulfatase N-terminal domain-containing protein" evidence="6">
    <location>
        <begin position="23"/>
        <end position="526"/>
    </location>
</feature>
<dbReference type="InterPro" id="IPR017850">
    <property type="entry name" value="Alkaline_phosphatase_core_sf"/>
</dbReference>
<dbReference type="Proteomes" id="UP000095300">
    <property type="component" value="Unassembled WGS sequence"/>
</dbReference>
<dbReference type="PANTHER" id="PTHR43108">
    <property type="entry name" value="N-ACETYLGLUCOSAMINE-6-SULFATASE FAMILY MEMBER"/>
    <property type="match status" value="1"/>
</dbReference>
<proteinExistence type="inferred from homology"/>
<evidence type="ECO:0000256" key="3">
    <source>
        <dbReference type="ARBA" id="ARBA00022729"/>
    </source>
</evidence>
<evidence type="ECO:0000256" key="5">
    <source>
        <dbReference type="ARBA" id="ARBA00023180"/>
    </source>
</evidence>
<comment type="similarity">
    <text evidence="2">Belongs to the sulfatase family.</text>
</comment>
<dbReference type="PROSITE" id="PS00523">
    <property type="entry name" value="SULFATASE_1"/>
    <property type="match status" value="1"/>
</dbReference>
<dbReference type="CDD" id="cd16027">
    <property type="entry name" value="SGSH"/>
    <property type="match status" value="1"/>
</dbReference>
<dbReference type="GO" id="GO:0030200">
    <property type="term" value="P:heparan sulfate proteoglycan catabolic process"/>
    <property type="evidence" value="ECO:0007669"/>
    <property type="project" value="TreeGrafter"/>
</dbReference>
<feature type="domain" description="Sulfatase N-terminal" evidence="7">
    <location>
        <begin position="26"/>
        <end position="335"/>
    </location>
</feature>